<comment type="caution">
    <text evidence="2">The sequence shown here is derived from an EMBL/GenBank/DDBJ whole genome shotgun (WGS) entry which is preliminary data.</text>
</comment>
<reference evidence="2" key="1">
    <citation type="journal article" date="2015" name="Nature">
        <title>Complex archaea that bridge the gap between prokaryotes and eukaryotes.</title>
        <authorList>
            <person name="Spang A."/>
            <person name="Saw J.H."/>
            <person name="Jorgensen S.L."/>
            <person name="Zaremba-Niedzwiedzka K."/>
            <person name="Martijn J."/>
            <person name="Lind A.E."/>
            <person name="van Eijk R."/>
            <person name="Schleper C."/>
            <person name="Guy L."/>
            <person name="Ettema T.J."/>
        </authorList>
    </citation>
    <scope>NUCLEOTIDE SEQUENCE</scope>
</reference>
<protein>
    <submittedName>
        <fullName evidence="2">Uncharacterized protein</fullName>
    </submittedName>
</protein>
<feature type="region of interest" description="Disordered" evidence="1">
    <location>
        <begin position="69"/>
        <end position="109"/>
    </location>
</feature>
<name>A0A0F9KCX7_9ZZZZ</name>
<sequence>SSYNAHMKRPIKRSPAVNSQVQGNAFVLPLVEFISEKEFLRIFRAIKNGRGLKLNNMIDEDIDCRFDAGAAGAADDDRDVDDDPDDDEDDRGDGHRDDDRHGHHEDDDD</sequence>
<feature type="compositionally biased region" description="Acidic residues" evidence="1">
    <location>
        <begin position="74"/>
        <end position="91"/>
    </location>
</feature>
<gene>
    <name evidence="2" type="ORF">LCGC14_1718750</name>
</gene>
<feature type="non-terminal residue" evidence="2">
    <location>
        <position position="1"/>
    </location>
</feature>
<evidence type="ECO:0000256" key="1">
    <source>
        <dbReference type="SAM" id="MobiDB-lite"/>
    </source>
</evidence>
<dbReference type="EMBL" id="LAZR01015434">
    <property type="protein sequence ID" value="KKM13195.1"/>
    <property type="molecule type" value="Genomic_DNA"/>
</dbReference>
<accession>A0A0F9KCX7</accession>
<dbReference type="AlphaFoldDB" id="A0A0F9KCX7"/>
<evidence type="ECO:0000313" key="2">
    <source>
        <dbReference type="EMBL" id="KKM13195.1"/>
    </source>
</evidence>
<proteinExistence type="predicted"/>
<feature type="compositionally biased region" description="Basic and acidic residues" evidence="1">
    <location>
        <begin position="92"/>
        <end position="109"/>
    </location>
</feature>
<organism evidence="2">
    <name type="scientific">marine sediment metagenome</name>
    <dbReference type="NCBI Taxonomy" id="412755"/>
    <lineage>
        <taxon>unclassified sequences</taxon>
        <taxon>metagenomes</taxon>
        <taxon>ecological metagenomes</taxon>
    </lineage>
</organism>